<dbReference type="PIRSF" id="PIRSF000097">
    <property type="entry name" value="AKR"/>
    <property type="match status" value="1"/>
</dbReference>
<comment type="caution">
    <text evidence="8">The sequence shown here is derived from an EMBL/GenBank/DDBJ whole genome shotgun (WGS) entry which is preliminary data.</text>
</comment>
<dbReference type="EMBL" id="AYZH01000003">
    <property type="protein sequence ID" value="KRN03001.1"/>
    <property type="molecule type" value="Genomic_DNA"/>
</dbReference>
<evidence type="ECO:0000256" key="1">
    <source>
        <dbReference type="ARBA" id="ARBA00007905"/>
    </source>
</evidence>
<evidence type="ECO:0000313" key="8">
    <source>
        <dbReference type="EMBL" id="KRN03001.1"/>
    </source>
</evidence>
<dbReference type="AlphaFoldDB" id="A0A0R2DGA2"/>
<evidence type="ECO:0000256" key="4">
    <source>
        <dbReference type="PIRSR" id="PIRSR000097-1"/>
    </source>
</evidence>
<protein>
    <submittedName>
        <fullName evidence="8">Aldo keto reductase</fullName>
    </submittedName>
</protein>
<keyword evidence="3" id="KW-0560">Oxidoreductase</keyword>
<dbReference type="PANTHER" id="PTHR43827:SF3">
    <property type="entry name" value="NADP-DEPENDENT OXIDOREDUCTASE DOMAIN-CONTAINING PROTEIN"/>
    <property type="match status" value="1"/>
</dbReference>
<reference evidence="8 9" key="1">
    <citation type="journal article" date="2015" name="Genome Announc.">
        <title>Expanding the biotechnology potential of lactobacilli through comparative genomics of 213 strains and associated genera.</title>
        <authorList>
            <person name="Sun Z."/>
            <person name="Harris H.M."/>
            <person name="McCann A."/>
            <person name="Guo C."/>
            <person name="Argimon S."/>
            <person name="Zhang W."/>
            <person name="Yang X."/>
            <person name="Jeffery I.B."/>
            <person name="Cooney J.C."/>
            <person name="Kagawa T.F."/>
            <person name="Liu W."/>
            <person name="Song Y."/>
            <person name="Salvetti E."/>
            <person name="Wrobel A."/>
            <person name="Rasinkangas P."/>
            <person name="Parkhill J."/>
            <person name="Rea M.C."/>
            <person name="O'Sullivan O."/>
            <person name="Ritari J."/>
            <person name="Douillard F.P."/>
            <person name="Paul Ross R."/>
            <person name="Yang R."/>
            <person name="Briner A.E."/>
            <person name="Felis G.E."/>
            <person name="de Vos W.M."/>
            <person name="Barrangou R."/>
            <person name="Klaenhammer T.R."/>
            <person name="Caufield P.W."/>
            <person name="Cui Y."/>
            <person name="Zhang H."/>
            <person name="O'Toole P.W."/>
        </authorList>
    </citation>
    <scope>NUCLEOTIDE SEQUENCE [LARGE SCALE GENOMIC DNA]</scope>
    <source>
        <strain evidence="8 9">DSM 21775</strain>
    </source>
</reference>
<dbReference type="PANTHER" id="PTHR43827">
    <property type="entry name" value="2,5-DIKETO-D-GLUCONIC ACID REDUCTASE"/>
    <property type="match status" value="1"/>
</dbReference>
<dbReference type="PATRIC" id="fig|1423803.3.peg.1349"/>
<feature type="domain" description="NADP-dependent oxidoreductase" evidence="7">
    <location>
        <begin position="26"/>
        <end position="257"/>
    </location>
</feature>
<dbReference type="GO" id="GO:0016616">
    <property type="term" value="F:oxidoreductase activity, acting on the CH-OH group of donors, NAD or NADP as acceptor"/>
    <property type="evidence" value="ECO:0007669"/>
    <property type="project" value="UniProtKB-ARBA"/>
</dbReference>
<keyword evidence="9" id="KW-1185">Reference proteome</keyword>
<dbReference type="Pfam" id="PF00248">
    <property type="entry name" value="Aldo_ket_red"/>
    <property type="match status" value="1"/>
</dbReference>
<keyword evidence="2" id="KW-0521">NADP</keyword>
<dbReference type="STRING" id="1423803.FD13_GL001318"/>
<dbReference type="InterPro" id="IPR018170">
    <property type="entry name" value="Aldo/ket_reductase_CS"/>
</dbReference>
<evidence type="ECO:0000256" key="5">
    <source>
        <dbReference type="PIRSR" id="PIRSR000097-2"/>
    </source>
</evidence>
<dbReference type="SUPFAM" id="SSF51430">
    <property type="entry name" value="NAD(P)-linked oxidoreductase"/>
    <property type="match status" value="1"/>
</dbReference>
<dbReference type="InterPro" id="IPR023210">
    <property type="entry name" value="NADP_OxRdtase_dom"/>
</dbReference>
<evidence type="ECO:0000256" key="2">
    <source>
        <dbReference type="ARBA" id="ARBA00022857"/>
    </source>
</evidence>
<evidence type="ECO:0000259" key="7">
    <source>
        <dbReference type="Pfam" id="PF00248"/>
    </source>
</evidence>
<dbReference type="PROSITE" id="PS00798">
    <property type="entry name" value="ALDOKETO_REDUCTASE_1"/>
    <property type="match status" value="1"/>
</dbReference>
<evidence type="ECO:0000313" key="9">
    <source>
        <dbReference type="Proteomes" id="UP000051589"/>
    </source>
</evidence>
<comment type="similarity">
    <text evidence="1">Belongs to the aldo/keto reductase family.</text>
</comment>
<evidence type="ECO:0000256" key="6">
    <source>
        <dbReference type="PIRSR" id="PIRSR000097-3"/>
    </source>
</evidence>
<proteinExistence type="inferred from homology"/>
<dbReference type="OrthoDB" id="9804790at2"/>
<accession>A0A0R2DGA2</accession>
<gene>
    <name evidence="8" type="ORF">FD13_GL001318</name>
</gene>
<dbReference type="RefSeq" id="WP_061775830.1">
    <property type="nucleotide sequence ID" value="NZ_AYZH01000003.1"/>
</dbReference>
<feature type="active site" description="Proton donor" evidence="4">
    <location>
        <position position="49"/>
    </location>
</feature>
<dbReference type="Gene3D" id="3.20.20.100">
    <property type="entry name" value="NADP-dependent oxidoreductase domain"/>
    <property type="match status" value="1"/>
</dbReference>
<dbReference type="InterPro" id="IPR020471">
    <property type="entry name" value="AKR"/>
</dbReference>
<sequence>MLTVKLNNGVEMPQLGLGVFRIWDLTKTKETVLTGLKDGYRLIDTAASYQNEPAVGEAIRESGIPREEIFVTSKLWVQDMTYEGAKRGFQDSLDRLGLDYLDLYLIHLPIGDVYGAWRALEELYHAGKIRAIGVANFDPPLLAAFTKFNEVTPAVDQIQLNVFRQRTATVDYLRNNGIQAEAWGPLAQGRHDVFHNPLLEKIATKYRRTTAQVMLRWLMQRGVVVIPKTVHEQRLLDNKLAFDFELLPSDMTAITDLERNDKERRTAADVKRILEIKVHE</sequence>
<name>A0A0R2DGA2_9LACO</name>
<feature type="binding site" evidence="5">
    <location>
        <position position="107"/>
    </location>
    <ligand>
        <name>substrate</name>
    </ligand>
</feature>
<organism evidence="8 9">
    <name type="scientific">Levilactobacillus senmaizukei DSM 21775 = NBRC 103853</name>
    <dbReference type="NCBI Taxonomy" id="1423803"/>
    <lineage>
        <taxon>Bacteria</taxon>
        <taxon>Bacillati</taxon>
        <taxon>Bacillota</taxon>
        <taxon>Bacilli</taxon>
        <taxon>Lactobacillales</taxon>
        <taxon>Lactobacillaceae</taxon>
        <taxon>Levilactobacillus</taxon>
    </lineage>
</organism>
<feature type="site" description="Lowers pKa of active site Tyr" evidence="6">
    <location>
        <position position="74"/>
    </location>
</feature>
<dbReference type="PRINTS" id="PR00069">
    <property type="entry name" value="ALDKETRDTASE"/>
</dbReference>
<dbReference type="Proteomes" id="UP000051589">
    <property type="component" value="Unassembled WGS sequence"/>
</dbReference>
<dbReference type="FunFam" id="3.20.20.100:FF:000015">
    <property type="entry name" value="Oxidoreductase, aldo/keto reductase family"/>
    <property type="match status" value="1"/>
</dbReference>
<evidence type="ECO:0000256" key="3">
    <source>
        <dbReference type="ARBA" id="ARBA00023002"/>
    </source>
</evidence>
<dbReference type="InterPro" id="IPR036812">
    <property type="entry name" value="NAD(P)_OxRdtase_dom_sf"/>
</dbReference>